<feature type="region of interest" description="Disordered" evidence="2">
    <location>
        <begin position="1096"/>
        <end position="1116"/>
    </location>
</feature>
<name>A0A3S1AB83_ELYCH</name>
<feature type="region of interest" description="Disordered" evidence="2">
    <location>
        <begin position="1"/>
        <end position="28"/>
    </location>
</feature>
<evidence type="ECO:0000256" key="1">
    <source>
        <dbReference type="SAM" id="Coils"/>
    </source>
</evidence>
<comment type="caution">
    <text evidence="3">The sequence shown here is derived from an EMBL/GenBank/DDBJ whole genome shotgun (WGS) entry which is preliminary data.</text>
</comment>
<feature type="compositionally biased region" description="Polar residues" evidence="2">
    <location>
        <begin position="626"/>
        <end position="637"/>
    </location>
</feature>
<feature type="compositionally biased region" description="Polar residues" evidence="2">
    <location>
        <begin position="252"/>
        <end position="269"/>
    </location>
</feature>
<feature type="compositionally biased region" description="Low complexity" evidence="2">
    <location>
        <begin position="123"/>
        <end position="142"/>
    </location>
</feature>
<evidence type="ECO:0000256" key="2">
    <source>
        <dbReference type="SAM" id="MobiDB-lite"/>
    </source>
</evidence>
<dbReference type="AlphaFoldDB" id="A0A3S1AB83"/>
<feature type="coiled-coil region" evidence="1">
    <location>
        <begin position="184"/>
        <end position="216"/>
    </location>
</feature>
<feature type="compositionally biased region" description="Basic residues" evidence="2">
    <location>
        <begin position="832"/>
        <end position="841"/>
    </location>
</feature>
<feature type="compositionally biased region" description="Basic and acidic residues" evidence="2">
    <location>
        <begin position="598"/>
        <end position="607"/>
    </location>
</feature>
<proteinExistence type="predicted"/>
<dbReference type="Proteomes" id="UP000271974">
    <property type="component" value="Unassembled WGS sequence"/>
</dbReference>
<evidence type="ECO:0000313" key="4">
    <source>
        <dbReference type="Proteomes" id="UP000271974"/>
    </source>
</evidence>
<feature type="region of interest" description="Disordered" evidence="2">
    <location>
        <begin position="823"/>
        <end position="852"/>
    </location>
</feature>
<feature type="region of interest" description="Disordered" evidence="2">
    <location>
        <begin position="62"/>
        <end position="162"/>
    </location>
</feature>
<feature type="compositionally biased region" description="Polar residues" evidence="2">
    <location>
        <begin position="646"/>
        <end position="655"/>
    </location>
</feature>
<dbReference type="OrthoDB" id="10686524at2759"/>
<evidence type="ECO:0000313" key="3">
    <source>
        <dbReference type="EMBL" id="RUS87319.1"/>
    </source>
</evidence>
<sequence length="1244" mass="140952">MDQKETSTENKGSKKKKEKEANTKRKKELEIIRSELLKKCKLAEEKEIKKPHIVLPREIIPKNIKKEIERQQKEADRRKREFERRVREEEAKASKLEKKKKKAEKRKQTVLNEVTKEDILEKSSSTSSSLITNLSGTSTNSLPTELDSSASSSQKEETEMEHNQDSFLEKHLQAYHQLMKEQPKRHTTQQIEEERKKMQQAEAIKQQDELMRLRKESSRQLSETITNNERNTLLEKLREKEMQRNMEEMDDSTWQIKRSKNSRATQNCLGKTPLTSQRKAARVKGRLQTSLKCPSTSAFITNKFASLEDLSLTEESNNVSKSMTLDTFTWNMSIPNKEFPTFQSFSKKDQVHPLMQIDCNLTQESMQAQDSKMLFQQPFQAPNKSERQTPALSSTWHRAFDQDAPVHSMNSTQSRFSAPMIVSAPVQHSTPCNSKPSRPFSYSECLKRQSYMPIEKANADYHAIPMEETEKSEEMQTEFREDKRFPCSLANKELSVNRKIFAGGPSHEKEMAFKDQGDSIFGRRNIWSWQNKCEAKDTLVPAPTMDDWVRSRKANSSKSLDLNKSSSTQSSFNTTSSSIGEGNPDNVVPQLDRNPSPDFEKDGDRVNTSRPILHSNIEGEDGDQLHSFTPERSNVHQLSEGKKQLMQKSVNSESDFFSRRSEDRLSQMIRQLSVTESQQSQLKTTSQSEVQSTYSSSISALKNENSCQSPMLGLVASNSQDCSSGPNQAPQNATFVQKTTSDMQDKQLPGIIPSFSFPAGVHPSNDVQQLALSLHQQHQQLMLMFLQTQMMMMASTSSKEVENPAQKSITNLGLDSKEISSSTKGFVGCSSRTHRQPSHRKDHVEKVSTQELSDQEIQKVLAKLSDLSCEKKTASRAEKPAYKQKVRGKIDAVTKNKEKIQTNLLVEEEENWVDGIKVDGLNLHHSCKIQPPSATKKRNNVGTKFSEEKMNTILQQIPDLILRPPDLKSQNISASEHCRRPLRKTVTATKCQHIARATKNEVEVANVCDESRDLYCESFQTSSLENKTFPTKALPSKSLSRQSRFKEMINSGVECSKTTEGIDTYHKNFKLEQRKTCSQRKPDNPTRLMTTALGQIKNSNRESGSRSSSPRKVRSASFLKKLDAACSDVDSYHMKHTEQAHGVPKSHREKIQTEAHQEPYRFGGHSLSSFQTLPQASSTEPFKHSSVSKLFEAPMVKSMYETPTADTNMSVYPSGVKSSIGGSKSLRLPTMPSLAASKLMPKLN</sequence>
<keyword evidence="4" id="KW-1185">Reference proteome</keyword>
<feature type="compositionally biased region" description="Low complexity" evidence="2">
    <location>
        <begin position="675"/>
        <end position="691"/>
    </location>
</feature>
<feature type="region of interest" description="Disordered" evidence="2">
    <location>
        <begin position="247"/>
        <end position="269"/>
    </location>
</feature>
<feature type="region of interest" description="Disordered" evidence="2">
    <location>
        <begin position="554"/>
        <end position="661"/>
    </location>
</feature>
<organism evidence="3 4">
    <name type="scientific">Elysia chlorotica</name>
    <name type="common">Eastern emerald elysia</name>
    <name type="synonym">Sea slug</name>
    <dbReference type="NCBI Taxonomy" id="188477"/>
    <lineage>
        <taxon>Eukaryota</taxon>
        <taxon>Metazoa</taxon>
        <taxon>Spiralia</taxon>
        <taxon>Lophotrochozoa</taxon>
        <taxon>Mollusca</taxon>
        <taxon>Gastropoda</taxon>
        <taxon>Heterobranchia</taxon>
        <taxon>Euthyneura</taxon>
        <taxon>Panpulmonata</taxon>
        <taxon>Sacoglossa</taxon>
        <taxon>Placobranchoidea</taxon>
        <taxon>Plakobranchidae</taxon>
        <taxon>Elysia</taxon>
    </lineage>
</organism>
<protein>
    <submittedName>
        <fullName evidence="3">Uncharacterized protein</fullName>
    </submittedName>
</protein>
<reference evidence="3 4" key="1">
    <citation type="submission" date="2019-01" db="EMBL/GenBank/DDBJ databases">
        <title>A draft genome assembly of the solar-powered sea slug Elysia chlorotica.</title>
        <authorList>
            <person name="Cai H."/>
            <person name="Li Q."/>
            <person name="Fang X."/>
            <person name="Li J."/>
            <person name="Curtis N.E."/>
            <person name="Altenburger A."/>
            <person name="Shibata T."/>
            <person name="Feng M."/>
            <person name="Maeda T."/>
            <person name="Schwartz J.A."/>
            <person name="Shigenobu S."/>
            <person name="Lundholm N."/>
            <person name="Nishiyama T."/>
            <person name="Yang H."/>
            <person name="Hasebe M."/>
            <person name="Li S."/>
            <person name="Pierce S.K."/>
            <person name="Wang J."/>
        </authorList>
    </citation>
    <scope>NUCLEOTIDE SEQUENCE [LARGE SCALE GENOMIC DNA]</scope>
    <source>
        <strain evidence="3">EC2010</strain>
        <tissue evidence="3">Whole organism of an adult</tissue>
    </source>
</reference>
<feature type="compositionally biased region" description="Low complexity" evidence="2">
    <location>
        <begin position="556"/>
        <end position="578"/>
    </location>
</feature>
<feature type="region of interest" description="Disordered" evidence="2">
    <location>
        <begin position="672"/>
        <end position="691"/>
    </location>
</feature>
<feature type="compositionally biased region" description="Basic and acidic residues" evidence="2">
    <location>
        <begin position="64"/>
        <end position="96"/>
    </location>
</feature>
<accession>A0A3S1AB83</accession>
<keyword evidence="1" id="KW-0175">Coiled coil</keyword>
<dbReference type="EMBL" id="RQTK01000114">
    <property type="protein sequence ID" value="RUS87319.1"/>
    <property type="molecule type" value="Genomic_DNA"/>
</dbReference>
<gene>
    <name evidence="3" type="ORF">EGW08_004931</name>
</gene>